<dbReference type="Proteomes" id="UP000244855">
    <property type="component" value="Unassembled WGS sequence"/>
</dbReference>
<proteinExistence type="predicted"/>
<evidence type="ECO:0000313" key="3">
    <source>
        <dbReference type="EMBL" id="PVI02726.1"/>
    </source>
</evidence>
<feature type="compositionally biased region" description="Basic and acidic residues" evidence="1">
    <location>
        <begin position="581"/>
        <end position="620"/>
    </location>
</feature>
<dbReference type="AlphaFoldDB" id="A0A2V1DXH2"/>
<dbReference type="InterPro" id="IPR021589">
    <property type="entry name" value="Cut12"/>
</dbReference>
<accession>A0A2V1DXH2</accession>
<dbReference type="STRING" id="97972.A0A2V1DXH2"/>
<feature type="domain" description="Spindle pole body-associated protein cut12" evidence="2">
    <location>
        <begin position="205"/>
        <end position="305"/>
    </location>
</feature>
<feature type="compositionally biased region" description="Basic and acidic residues" evidence="1">
    <location>
        <begin position="291"/>
        <end position="310"/>
    </location>
</feature>
<sequence>MYTRPPTAFALLNTLHALYNLPSFSLSLSRNMFSWFTGSRVTNAIEELEADVGYENTIIDPPETPAHHFAVKALKHAVFGTPAPEDTAAAKKLQKKQLPDVSKTKALELHAPKDRSAPPSPSKHPAGIMKTPITASKSRKSVSFGAHVVDNEGKRGHVSKSGIPDDCPGKFPSPWTPGTELKTGLDSDQKPRTKLTAALFDARTTKQPKPGQKQKARDDSDITVDLGAPRSDSGKYWKEQYESYAKQSEKEVKKLVTKQQMAKSFAKQKDDEVVELVKQLEEERKRHRRRELQLEQQNKEQQESLRRSMAEQHSAGVEITVLKKRIAALEKSSNIASSENQGEKMEIPVYEDTSKEVMASQPELDHNPEISYLSAKSHTRLAGKENAPPKPRHVRRQTLPDSRSATPFNVKARLGVGDGHVSTVIGKPPRPRRASQSATKSIHESSIVEQNYQIPSNFQAAEPIKDGVNPGAPLVFQSSPLPQPSPGPDLWLMNNDESDYGTHDRMAIPISSGRSYGKPSGSGRHPIQRPLPKAKTERSKPTIQPGSMDRASAQPEAPRVDSNNYMPPASSHPGKTRRPTNSRDDVAKPISHHVEAPSQETKEKVESSQARKDLARQRLAERKKKKSALS</sequence>
<evidence type="ECO:0000313" key="4">
    <source>
        <dbReference type="Proteomes" id="UP000244855"/>
    </source>
</evidence>
<evidence type="ECO:0000256" key="1">
    <source>
        <dbReference type="SAM" id="MobiDB-lite"/>
    </source>
</evidence>
<evidence type="ECO:0000259" key="2">
    <source>
        <dbReference type="Pfam" id="PF11500"/>
    </source>
</evidence>
<feature type="compositionally biased region" description="Basic and acidic residues" evidence="1">
    <location>
        <begin position="102"/>
        <end position="116"/>
    </location>
</feature>
<feature type="compositionally biased region" description="Basic residues" evidence="1">
    <location>
        <begin position="621"/>
        <end position="630"/>
    </location>
</feature>
<dbReference type="EMBL" id="KZ805339">
    <property type="protein sequence ID" value="PVI02726.1"/>
    <property type="molecule type" value="Genomic_DNA"/>
</dbReference>
<feature type="region of interest" description="Disordered" evidence="1">
    <location>
        <begin position="372"/>
        <end position="447"/>
    </location>
</feature>
<feature type="region of interest" description="Disordered" evidence="1">
    <location>
        <begin position="93"/>
        <end position="141"/>
    </location>
</feature>
<feature type="region of interest" description="Disordered" evidence="1">
    <location>
        <begin position="282"/>
        <end position="314"/>
    </location>
</feature>
<feature type="region of interest" description="Disordered" evidence="1">
    <location>
        <begin position="153"/>
        <end position="234"/>
    </location>
</feature>
<organism evidence="3 4">
    <name type="scientific">Periconia macrospinosa</name>
    <dbReference type="NCBI Taxonomy" id="97972"/>
    <lineage>
        <taxon>Eukaryota</taxon>
        <taxon>Fungi</taxon>
        <taxon>Dikarya</taxon>
        <taxon>Ascomycota</taxon>
        <taxon>Pezizomycotina</taxon>
        <taxon>Dothideomycetes</taxon>
        <taxon>Pleosporomycetidae</taxon>
        <taxon>Pleosporales</taxon>
        <taxon>Massarineae</taxon>
        <taxon>Periconiaceae</taxon>
        <taxon>Periconia</taxon>
    </lineage>
</organism>
<keyword evidence="4" id="KW-1185">Reference proteome</keyword>
<dbReference type="OrthoDB" id="5383703at2759"/>
<name>A0A2V1DXH2_9PLEO</name>
<protein>
    <recommendedName>
        <fullName evidence="2">Spindle pole body-associated protein cut12 domain-containing protein</fullName>
    </recommendedName>
</protein>
<feature type="region of interest" description="Disordered" evidence="1">
    <location>
        <begin position="462"/>
        <end position="630"/>
    </location>
</feature>
<dbReference type="Pfam" id="PF11500">
    <property type="entry name" value="Cut12"/>
    <property type="match status" value="1"/>
</dbReference>
<gene>
    <name evidence="3" type="ORF">DM02DRAFT_290372</name>
</gene>
<reference evidence="3 4" key="1">
    <citation type="journal article" date="2018" name="Sci. Rep.">
        <title>Comparative genomics provides insights into the lifestyle and reveals functional heterogeneity of dark septate endophytic fungi.</title>
        <authorList>
            <person name="Knapp D.G."/>
            <person name="Nemeth J.B."/>
            <person name="Barry K."/>
            <person name="Hainaut M."/>
            <person name="Henrissat B."/>
            <person name="Johnson J."/>
            <person name="Kuo A."/>
            <person name="Lim J.H.P."/>
            <person name="Lipzen A."/>
            <person name="Nolan M."/>
            <person name="Ohm R.A."/>
            <person name="Tamas L."/>
            <person name="Grigoriev I.V."/>
            <person name="Spatafora J.W."/>
            <person name="Nagy L.G."/>
            <person name="Kovacs G.M."/>
        </authorList>
    </citation>
    <scope>NUCLEOTIDE SEQUENCE [LARGE SCALE GENOMIC DNA]</scope>
    <source>
        <strain evidence="3 4">DSE2036</strain>
    </source>
</reference>